<reference evidence="2" key="3">
    <citation type="journal article" date="2017" name="Nature">
        <title>Genome sequence of the progenitor of the wheat D genome Aegilops tauschii.</title>
        <authorList>
            <person name="Luo M.C."/>
            <person name="Gu Y.Q."/>
            <person name="Puiu D."/>
            <person name="Wang H."/>
            <person name="Twardziok S.O."/>
            <person name="Deal K.R."/>
            <person name="Huo N."/>
            <person name="Zhu T."/>
            <person name="Wang L."/>
            <person name="Wang Y."/>
            <person name="McGuire P.E."/>
            <person name="Liu S."/>
            <person name="Long H."/>
            <person name="Ramasamy R.K."/>
            <person name="Rodriguez J.C."/>
            <person name="Van S.L."/>
            <person name="Yuan L."/>
            <person name="Wang Z."/>
            <person name="Xia Z."/>
            <person name="Xiao L."/>
            <person name="Anderson O.D."/>
            <person name="Ouyang S."/>
            <person name="Liang Y."/>
            <person name="Zimin A.V."/>
            <person name="Pertea G."/>
            <person name="Qi P."/>
            <person name="Bennetzen J.L."/>
            <person name="Dai X."/>
            <person name="Dawson M.W."/>
            <person name="Muller H.G."/>
            <person name="Kugler K."/>
            <person name="Rivarola-Duarte L."/>
            <person name="Spannagl M."/>
            <person name="Mayer K.F.X."/>
            <person name="Lu F.H."/>
            <person name="Bevan M.W."/>
            <person name="Leroy P."/>
            <person name="Li P."/>
            <person name="You F.M."/>
            <person name="Sun Q."/>
            <person name="Liu Z."/>
            <person name="Lyons E."/>
            <person name="Wicker T."/>
            <person name="Salzberg S.L."/>
            <person name="Devos K.M."/>
            <person name="Dvorak J."/>
        </authorList>
    </citation>
    <scope>NUCLEOTIDE SEQUENCE [LARGE SCALE GENOMIC DNA]</scope>
    <source>
        <strain evidence="2">cv. AL8/78</strain>
    </source>
</reference>
<dbReference type="GO" id="GO:0004523">
    <property type="term" value="F:RNA-DNA hybrid ribonuclease activity"/>
    <property type="evidence" value="ECO:0007669"/>
    <property type="project" value="InterPro"/>
</dbReference>
<accession>A0A453I144</accession>
<dbReference type="CDD" id="cd06222">
    <property type="entry name" value="RNase_H_like"/>
    <property type="match status" value="1"/>
</dbReference>
<name>A0A453I144_AEGTS</name>
<dbReference type="Gene3D" id="3.30.420.10">
    <property type="entry name" value="Ribonuclease H-like superfamily/Ribonuclease H"/>
    <property type="match status" value="1"/>
</dbReference>
<protein>
    <recommendedName>
        <fullName evidence="1">RNase H type-1 domain-containing protein</fullName>
    </recommendedName>
</protein>
<dbReference type="InterPro" id="IPR012337">
    <property type="entry name" value="RNaseH-like_sf"/>
</dbReference>
<dbReference type="InterPro" id="IPR044730">
    <property type="entry name" value="RNase_H-like_dom_plant"/>
</dbReference>
<organism evidence="2 3">
    <name type="scientific">Aegilops tauschii subsp. strangulata</name>
    <name type="common">Goatgrass</name>
    <dbReference type="NCBI Taxonomy" id="200361"/>
    <lineage>
        <taxon>Eukaryota</taxon>
        <taxon>Viridiplantae</taxon>
        <taxon>Streptophyta</taxon>
        <taxon>Embryophyta</taxon>
        <taxon>Tracheophyta</taxon>
        <taxon>Spermatophyta</taxon>
        <taxon>Magnoliopsida</taxon>
        <taxon>Liliopsida</taxon>
        <taxon>Poales</taxon>
        <taxon>Poaceae</taxon>
        <taxon>BOP clade</taxon>
        <taxon>Pooideae</taxon>
        <taxon>Triticodae</taxon>
        <taxon>Triticeae</taxon>
        <taxon>Triticinae</taxon>
        <taxon>Aegilops</taxon>
    </lineage>
</organism>
<dbReference type="PANTHER" id="PTHR47074">
    <property type="entry name" value="BNAC02G40300D PROTEIN"/>
    <property type="match status" value="1"/>
</dbReference>
<dbReference type="STRING" id="200361.A0A453I144"/>
<dbReference type="EnsemblPlants" id="AET4Gv20395700.1">
    <property type="protein sequence ID" value="AET4Gv20395700.1"/>
    <property type="gene ID" value="AET4Gv20395700"/>
</dbReference>
<dbReference type="InterPro" id="IPR052929">
    <property type="entry name" value="RNase_H-like_EbsB-rel"/>
</dbReference>
<reference evidence="3" key="2">
    <citation type="journal article" date="2017" name="Nat. Plants">
        <title>The Aegilops tauschii genome reveals multiple impacts of transposons.</title>
        <authorList>
            <person name="Zhao G."/>
            <person name="Zou C."/>
            <person name="Li K."/>
            <person name="Wang K."/>
            <person name="Li T."/>
            <person name="Gao L."/>
            <person name="Zhang X."/>
            <person name="Wang H."/>
            <person name="Yang Z."/>
            <person name="Liu X."/>
            <person name="Jiang W."/>
            <person name="Mao L."/>
            <person name="Kong X."/>
            <person name="Jiao Y."/>
            <person name="Jia J."/>
        </authorList>
    </citation>
    <scope>NUCLEOTIDE SEQUENCE [LARGE SCALE GENOMIC DNA]</scope>
    <source>
        <strain evidence="3">cv. AL8/78</strain>
    </source>
</reference>
<proteinExistence type="predicted"/>
<dbReference type="Pfam" id="PF13456">
    <property type="entry name" value="RVT_3"/>
    <property type="match status" value="1"/>
</dbReference>
<reference evidence="2" key="5">
    <citation type="journal article" date="2021" name="G3 (Bethesda)">
        <title>Aegilops tauschii genome assembly Aet v5.0 features greater sequence contiguity and improved annotation.</title>
        <authorList>
            <person name="Wang L."/>
            <person name="Zhu T."/>
            <person name="Rodriguez J.C."/>
            <person name="Deal K.R."/>
            <person name="Dubcovsky J."/>
            <person name="McGuire P.E."/>
            <person name="Lux T."/>
            <person name="Spannagl M."/>
            <person name="Mayer K.F.X."/>
            <person name="Baldrich P."/>
            <person name="Meyers B.C."/>
            <person name="Huo N."/>
            <person name="Gu Y.Q."/>
            <person name="Zhou H."/>
            <person name="Devos K.M."/>
            <person name="Bennetzen J.L."/>
            <person name="Unver T."/>
            <person name="Budak H."/>
            <person name="Gulick P.J."/>
            <person name="Galiba G."/>
            <person name="Kalapos B."/>
            <person name="Nelson D.R."/>
            <person name="Li P."/>
            <person name="You F.M."/>
            <person name="Luo M.C."/>
            <person name="Dvorak J."/>
        </authorList>
    </citation>
    <scope>NUCLEOTIDE SEQUENCE [LARGE SCALE GENOMIC DNA]</scope>
    <source>
        <strain evidence="2">cv. AL8/78</strain>
    </source>
</reference>
<evidence type="ECO:0000313" key="2">
    <source>
        <dbReference type="EnsemblPlants" id="AET4Gv20395700.1"/>
    </source>
</evidence>
<dbReference type="AlphaFoldDB" id="A0A453I144"/>
<sequence length="246" mass="27824">MAEDWCIPDVDLLQNTGPEWLLHLLNKCEEHVRLPMLMTMWRCWHVRNEITHHKPAPPIEVSKRFLSSYIDTILCLQQHPKADMSKGKMVVSKFQQHQEKLRPARAASTRPPERWHKPPPGWTKLNVDGAYIQADGTGGSGMILRDEHGVVIFASCRFLRTCSSALEAEIEAIREGIALTLEWCTLPFILKSDCSTAIDMIKSSYMNRSPAAMTVGVIKNLLVEGGREHVLMHVSRNQNNVSHVLG</sequence>
<evidence type="ECO:0000259" key="1">
    <source>
        <dbReference type="Pfam" id="PF13456"/>
    </source>
</evidence>
<dbReference type="Gramene" id="AET4Gv20395700.1">
    <property type="protein sequence ID" value="AET4Gv20395700.1"/>
    <property type="gene ID" value="AET4Gv20395700"/>
</dbReference>
<dbReference type="Proteomes" id="UP000015105">
    <property type="component" value="Chromosome 4D"/>
</dbReference>
<keyword evidence="3" id="KW-1185">Reference proteome</keyword>
<reference evidence="2" key="4">
    <citation type="submission" date="2019-03" db="UniProtKB">
        <authorList>
            <consortium name="EnsemblPlants"/>
        </authorList>
    </citation>
    <scope>IDENTIFICATION</scope>
</reference>
<feature type="domain" description="RNase H type-1" evidence="1">
    <location>
        <begin position="126"/>
        <end position="245"/>
    </location>
</feature>
<dbReference type="GO" id="GO:0003676">
    <property type="term" value="F:nucleic acid binding"/>
    <property type="evidence" value="ECO:0007669"/>
    <property type="project" value="InterPro"/>
</dbReference>
<dbReference type="SUPFAM" id="SSF53098">
    <property type="entry name" value="Ribonuclease H-like"/>
    <property type="match status" value="1"/>
</dbReference>
<dbReference type="PANTHER" id="PTHR47074:SF76">
    <property type="entry name" value="RNASE H TYPE-1 DOMAIN-CONTAINING PROTEIN"/>
    <property type="match status" value="1"/>
</dbReference>
<dbReference type="InterPro" id="IPR036397">
    <property type="entry name" value="RNaseH_sf"/>
</dbReference>
<dbReference type="InterPro" id="IPR002156">
    <property type="entry name" value="RNaseH_domain"/>
</dbReference>
<reference evidence="3" key="1">
    <citation type="journal article" date="2014" name="Science">
        <title>Ancient hybridizations among the ancestral genomes of bread wheat.</title>
        <authorList>
            <consortium name="International Wheat Genome Sequencing Consortium,"/>
            <person name="Marcussen T."/>
            <person name="Sandve S.R."/>
            <person name="Heier L."/>
            <person name="Spannagl M."/>
            <person name="Pfeifer M."/>
            <person name="Jakobsen K.S."/>
            <person name="Wulff B.B."/>
            <person name="Steuernagel B."/>
            <person name="Mayer K.F."/>
            <person name="Olsen O.A."/>
        </authorList>
    </citation>
    <scope>NUCLEOTIDE SEQUENCE [LARGE SCALE GENOMIC DNA]</scope>
    <source>
        <strain evidence="3">cv. AL8/78</strain>
    </source>
</reference>
<evidence type="ECO:0000313" key="3">
    <source>
        <dbReference type="Proteomes" id="UP000015105"/>
    </source>
</evidence>